<organism evidence="10 11">
    <name type="scientific">Candidatus Hydrogenisulfobacillus filiaventi</name>
    <dbReference type="NCBI Taxonomy" id="2707344"/>
    <lineage>
        <taxon>Bacteria</taxon>
        <taxon>Bacillati</taxon>
        <taxon>Bacillota</taxon>
        <taxon>Clostridia</taxon>
        <taxon>Eubacteriales</taxon>
        <taxon>Clostridiales Family XVII. Incertae Sedis</taxon>
        <taxon>Candidatus Hydrogenisulfobacillus</taxon>
    </lineage>
</organism>
<feature type="transmembrane region" description="Helical" evidence="9">
    <location>
        <begin position="333"/>
        <end position="356"/>
    </location>
</feature>
<dbReference type="Proteomes" id="UP000503399">
    <property type="component" value="Chromosome"/>
</dbReference>
<dbReference type="KEGG" id="hfv:R50_0800"/>
<evidence type="ECO:0000256" key="4">
    <source>
        <dbReference type="ARBA" id="ARBA00022519"/>
    </source>
</evidence>
<protein>
    <submittedName>
        <fullName evidence="10">Sulf_transp domain-containing protein</fullName>
    </submittedName>
</protein>
<comment type="subcellular location">
    <subcellularLocation>
        <location evidence="1">Cell inner membrane</location>
        <topology evidence="1">Multi-pass membrane protein</topology>
    </subcellularLocation>
</comment>
<feature type="transmembrane region" description="Helical" evidence="9">
    <location>
        <begin position="207"/>
        <end position="226"/>
    </location>
</feature>
<keyword evidence="7 9" id="KW-0472">Membrane</keyword>
<feature type="transmembrane region" description="Helical" evidence="9">
    <location>
        <begin position="165"/>
        <end position="186"/>
    </location>
</feature>
<keyword evidence="5 9" id="KW-0812">Transmembrane</keyword>
<evidence type="ECO:0000256" key="7">
    <source>
        <dbReference type="ARBA" id="ARBA00023136"/>
    </source>
</evidence>
<feature type="transmembrane region" description="Helical" evidence="9">
    <location>
        <begin position="85"/>
        <end position="107"/>
    </location>
</feature>
<accession>A0A6F8ZE74</accession>
<evidence type="ECO:0000313" key="11">
    <source>
        <dbReference type="Proteomes" id="UP000503399"/>
    </source>
</evidence>
<dbReference type="Pfam" id="PF04143">
    <property type="entry name" value="Sulf_transp"/>
    <property type="match status" value="1"/>
</dbReference>
<dbReference type="AlphaFoldDB" id="A0A6F8ZE74"/>
<proteinExistence type="inferred from homology"/>
<evidence type="ECO:0000256" key="2">
    <source>
        <dbReference type="ARBA" id="ARBA00022448"/>
    </source>
</evidence>
<keyword evidence="4" id="KW-0997">Cell inner membrane</keyword>
<dbReference type="GO" id="GO:0005886">
    <property type="term" value="C:plasma membrane"/>
    <property type="evidence" value="ECO:0007669"/>
    <property type="project" value="UniProtKB-SubCell"/>
</dbReference>
<dbReference type="InterPro" id="IPR007272">
    <property type="entry name" value="Sulf_transp_TsuA/YedE"/>
</dbReference>
<evidence type="ECO:0000313" key="10">
    <source>
        <dbReference type="EMBL" id="CAB1128306.1"/>
    </source>
</evidence>
<keyword evidence="6 9" id="KW-1133">Transmembrane helix</keyword>
<sequence length="417" mass="45569">MGAVIANLPAEIPGWLLVAIFCLMGIGLGVVLERSRFCFTTAFQETMEFHNPWILQGVFLFLGISAIVFSAFTQSGTVHPVMVDQGWYTVVGGFLFGVGIAMCGACATGQLFRAGSGYVANWLEFIGAGLGGTLFVLFVYQPVEKPALAASRPITLYGALHLPPLVWGLFTGAVFIGLAFWLRRFVPQRKAQGYQEKAFTFSLKQPWHPYAGGVALAVLTVLYVVLSAGQSMSVMSPNTLSIAWLLNWITRPLGYNLADKPWFAMGQVHGRLLSRLDPLSLNRLAVAHVGHHLGYLALGIWLFIPISILGAFLSSKVAGDFRIRIPARRSKLLWYLIGGVFMGFGAQMALGCNITAWSDSFAVRMDLSGLLFTVGLFPGVWFGTQLDEWIAERIWSNRTLAAKRRTAPVSSPAPTTR</sequence>
<evidence type="ECO:0000256" key="6">
    <source>
        <dbReference type="ARBA" id="ARBA00022989"/>
    </source>
</evidence>
<evidence type="ECO:0000256" key="8">
    <source>
        <dbReference type="ARBA" id="ARBA00035655"/>
    </source>
</evidence>
<keyword evidence="2" id="KW-0813">Transport</keyword>
<keyword evidence="11" id="KW-1185">Reference proteome</keyword>
<evidence type="ECO:0000256" key="9">
    <source>
        <dbReference type="SAM" id="Phobius"/>
    </source>
</evidence>
<dbReference type="EMBL" id="LR778114">
    <property type="protein sequence ID" value="CAB1128306.1"/>
    <property type="molecule type" value="Genomic_DNA"/>
</dbReference>
<evidence type="ECO:0000256" key="3">
    <source>
        <dbReference type="ARBA" id="ARBA00022475"/>
    </source>
</evidence>
<comment type="similarity">
    <text evidence="8">Belongs to the TsuA/YedE (TC 9.B.102) family.</text>
</comment>
<keyword evidence="3" id="KW-1003">Cell membrane</keyword>
<dbReference type="PANTHER" id="PTHR30574:SF1">
    <property type="entry name" value="SULPHUR TRANSPORT DOMAIN-CONTAINING PROTEIN"/>
    <property type="match status" value="1"/>
</dbReference>
<gene>
    <name evidence="10" type="ORF">R50_0800</name>
</gene>
<feature type="transmembrane region" description="Helical" evidence="9">
    <location>
        <begin position="362"/>
        <end position="383"/>
    </location>
</feature>
<evidence type="ECO:0000256" key="5">
    <source>
        <dbReference type="ARBA" id="ARBA00022692"/>
    </source>
</evidence>
<evidence type="ECO:0000256" key="1">
    <source>
        <dbReference type="ARBA" id="ARBA00004429"/>
    </source>
</evidence>
<dbReference type="PANTHER" id="PTHR30574">
    <property type="entry name" value="INNER MEMBRANE PROTEIN YEDE"/>
    <property type="match status" value="1"/>
</dbReference>
<name>A0A6F8ZE74_9FIRM</name>
<feature type="transmembrane region" description="Helical" evidence="9">
    <location>
        <begin position="53"/>
        <end position="73"/>
    </location>
</feature>
<reference evidence="10 11" key="1">
    <citation type="submission" date="2020-02" db="EMBL/GenBank/DDBJ databases">
        <authorList>
            <person name="Hogendoorn C."/>
        </authorList>
    </citation>
    <scope>NUCLEOTIDE SEQUENCE [LARGE SCALE GENOMIC DNA]</scope>
    <source>
        <strain evidence="10">R501</strain>
    </source>
</reference>
<feature type="transmembrane region" description="Helical" evidence="9">
    <location>
        <begin position="119"/>
        <end position="140"/>
    </location>
</feature>
<feature type="transmembrane region" description="Helical" evidence="9">
    <location>
        <begin position="12"/>
        <end position="32"/>
    </location>
</feature>
<feature type="transmembrane region" description="Helical" evidence="9">
    <location>
        <begin position="293"/>
        <end position="313"/>
    </location>
</feature>